<evidence type="ECO:0000313" key="3">
    <source>
        <dbReference type="Proteomes" id="UP001432209"/>
    </source>
</evidence>
<evidence type="ECO:0000313" key="2">
    <source>
        <dbReference type="EMBL" id="WUX53775.1"/>
    </source>
</evidence>
<dbReference type="SUPFAM" id="SSF50475">
    <property type="entry name" value="FMN-binding split barrel"/>
    <property type="match status" value="1"/>
</dbReference>
<protein>
    <submittedName>
        <fullName evidence="2">Pyridoxamine 5'-phosphate oxidase family protein</fullName>
    </submittedName>
</protein>
<sequence>MSTDDLRAIDLLGRVRYGRVATSMRAMPFVAPARHIVKDENVVLRMHRGMGYHRACSGSVVAYGADNFHTGEPDLWSVQFTGTASMIRPTTDELALFGPGPHHVDGEPFEPVYMSLTPQFVTVHVLEYATGQPAEQPAELSGSGSMSGRRHDRHAA</sequence>
<dbReference type="Pfam" id="PF12900">
    <property type="entry name" value="Pyridox_ox_2"/>
    <property type="match status" value="1"/>
</dbReference>
<dbReference type="InterPro" id="IPR012349">
    <property type="entry name" value="Split_barrel_FMN-bd"/>
</dbReference>
<proteinExistence type="predicted"/>
<gene>
    <name evidence="2" type="ORF">OG442_20640</name>
</gene>
<accession>A0ABZ2A4Y3</accession>
<evidence type="ECO:0000256" key="1">
    <source>
        <dbReference type="SAM" id="MobiDB-lite"/>
    </source>
</evidence>
<feature type="region of interest" description="Disordered" evidence="1">
    <location>
        <begin position="133"/>
        <end position="156"/>
    </location>
</feature>
<dbReference type="Proteomes" id="UP001432209">
    <property type="component" value="Chromosome"/>
</dbReference>
<dbReference type="RefSeq" id="WP_329077404.1">
    <property type="nucleotide sequence ID" value="NZ_CP108849.2"/>
</dbReference>
<keyword evidence="3" id="KW-1185">Reference proteome</keyword>
<dbReference type="GeneID" id="91343297"/>
<name>A0ABZ2A4Y3_STRNV</name>
<reference evidence="2" key="1">
    <citation type="submission" date="2022-10" db="EMBL/GenBank/DDBJ databases">
        <title>The complete genomes of actinobacterial strains from the NBC collection.</title>
        <authorList>
            <person name="Joergensen T.S."/>
            <person name="Alvarez Arevalo M."/>
            <person name="Sterndorff E.B."/>
            <person name="Faurdal D."/>
            <person name="Vuksanovic O."/>
            <person name="Mourched A.-S."/>
            <person name="Charusanti P."/>
            <person name="Shaw S."/>
            <person name="Blin K."/>
            <person name="Weber T."/>
        </authorList>
    </citation>
    <scope>NUCLEOTIDE SEQUENCE</scope>
    <source>
        <strain evidence="2">NBC_01432</strain>
    </source>
</reference>
<dbReference type="Gene3D" id="2.30.110.10">
    <property type="entry name" value="Electron Transport, Fmn-binding Protein, Chain A"/>
    <property type="match status" value="1"/>
</dbReference>
<dbReference type="InterPro" id="IPR024747">
    <property type="entry name" value="Pyridox_Oxase-rel"/>
</dbReference>
<dbReference type="EMBL" id="CP109495">
    <property type="protein sequence ID" value="WUX53775.1"/>
    <property type="molecule type" value="Genomic_DNA"/>
</dbReference>
<organism evidence="2 3">
    <name type="scientific">Streptomyces niveus</name>
    <name type="common">Streptomyces spheroides</name>
    <dbReference type="NCBI Taxonomy" id="193462"/>
    <lineage>
        <taxon>Bacteria</taxon>
        <taxon>Bacillati</taxon>
        <taxon>Actinomycetota</taxon>
        <taxon>Actinomycetes</taxon>
        <taxon>Kitasatosporales</taxon>
        <taxon>Streptomycetaceae</taxon>
        <taxon>Streptomyces</taxon>
    </lineage>
</organism>